<evidence type="ECO:0000313" key="4">
    <source>
        <dbReference type="EMBL" id="CAD8051296.1"/>
    </source>
</evidence>
<dbReference type="GO" id="GO:0090385">
    <property type="term" value="P:phagosome-lysosome fusion"/>
    <property type="evidence" value="ECO:0007669"/>
    <property type="project" value="TreeGrafter"/>
</dbReference>
<protein>
    <submittedName>
        <fullName evidence="4">Uncharacterized protein</fullName>
    </submittedName>
</protein>
<dbReference type="Proteomes" id="UP000692954">
    <property type="component" value="Unassembled WGS sequence"/>
</dbReference>
<dbReference type="PANTHER" id="PTHR47981">
    <property type="entry name" value="RAB FAMILY"/>
    <property type="match status" value="1"/>
</dbReference>
<name>A0A8S1KE79_9CILI</name>
<proteinExistence type="inferred from homology"/>
<comment type="caution">
    <text evidence="4">The sequence shown here is derived from an EMBL/GenBank/DDBJ whole genome shotgun (WGS) entry which is preliminary data.</text>
</comment>
<dbReference type="GO" id="GO:0045335">
    <property type="term" value="C:phagocytic vesicle"/>
    <property type="evidence" value="ECO:0007669"/>
    <property type="project" value="TreeGrafter"/>
</dbReference>
<dbReference type="PROSITE" id="PS51417">
    <property type="entry name" value="ARF"/>
    <property type="match status" value="1"/>
</dbReference>
<dbReference type="CDD" id="cd00154">
    <property type="entry name" value="Rab"/>
    <property type="match status" value="1"/>
</dbReference>
<dbReference type="GO" id="GO:0005770">
    <property type="term" value="C:late endosome"/>
    <property type="evidence" value="ECO:0007669"/>
    <property type="project" value="TreeGrafter"/>
</dbReference>
<comment type="similarity">
    <text evidence="1">Belongs to the small GTPase superfamily. Rab family.</text>
</comment>
<reference evidence="4" key="1">
    <citation type="submission" date="2021-01" db="EMBL/GenBank/DDBJ databases">
        <authorList>
            <consortium name="Genoscope - CEA"/>
            <person name="William W."/>
        </authorList>
    </citation>
    <scope>NUCLEOTIDE SEQUENCE</scope>
</reference>
<organism evidence="4 5">
    <name type="scientific">Paramecium sonneborni</name>
    <dbReference type="NCBI Taxonomy" id="65129"/>
    <lineage>
        <taxon>Eukaryota</taxon>
        <taxon>Sar</taxon>
        <taxon>Alveolata</taxon>
        <taxon>Ciliophora</taxon>
        <taxon>Intramacronucleata</taxon>
        <taxon>Oligohymenophorea</taxon>
        <taxon>Peniculida</taxon>
        <taxon>Parameciidae</taxon>
        <taxon>Paramecium</taxon>
    </lineage>
</organism>
<dbReference type="SMART" id="SM00175">
    <property type="entry name" value="RAB"/>
    <property type="match status" value="1"/>
</dbReference>
<evidence type="ECO:0000256" key="1">
    <source>
        <dbReference type="ARBA" id="ARBA00006270"/>
    </source>
</evidence>
<dbReference type="SMART" id="SM00174">
    <property type="entry name" value="RHO"/>
    <property type="match status" value="1"/>
</dbReference>
<dbReference type="OrthoDB" id="5914890at2759"/>
<evidence type="ECO:0000256" key="3">
    <source>
        <dbReference type="ARBA" id="ARBA00023134"/>
    </source>
</evidence>
<keyword evidence="3" id="KW-0342">GTP-binding</keyword>
<dbReference type="GO" id="GO:0005525">
    <property type="term" value="F:GTP binding"/>
    <property type="evidence" value="ECO:0007669"/>
    <property type="project" value="UniProtKB-KW"/>
</dbReference>
<dbReference type="AlphaFoldDB" id="A0A8S1KE79"/>
<dbReference type="NCBIfam" id="TIGR00231">
    <property type="entry name" value="small_GTP"/>
    <property type="match status" value="1"/>
</dbReference>
<dbReference type="PANTHER" id="PTHR47981:SF20">
    <property type="entry name" value="RAS-RELATED PROTEIN RAB-7A"/>
    <property type="match status" value="1"/>
</dbReference>
<evidence type="ECO:0000313" key="5">
    <source>
        <dbReference type="Proteomes" id="UP000692954"/>
    </source>
</evidence>
<dbReference type="SMART" id="SM00173">
    <property type="entry name" value="RAS"/>
    <property type="match status" value="1"/>
</dbReference>
<dbReference type="InterPro" id="IPR001806">
    <property type="entry name" value="Small_GTPase"/>
</dbReference>
<keyword evidence="2" id="KW-0547">Nucleotide-binding</keyword>
<dbReference type="InterPro" id="IPR005225">
    <property type="entry name" value="Small_GTP-bd"/>
</dbReference>
<dbReference type="Pfam" id="PF00071">
    <property type="entry name" value="Ras"/>
    <property type="match status" value="1"/>
</dbReference>
<gene>
    <name evidence="4" type="ORF">PSON_ATCC_30995.1.T0050503</name>
</gene>
<dbReference type="FunFam" id="3.40.50.300:FF:001447">
    <property type="entry name" value="Ras-related protein Rab-1B"/>
    <property type="match status" value="1"/>
</dbReference>
<dbReference type="EMBL" id="CAJJDN010000005">
    <property type="protein sequence ID" value="CAD8051296.1"/>
    <property type="molecule type" value="Genomic_DNA"/>
</dbReference>
<dbReference type="PROSITE" id="PS51419">
    <property type="entry name" value="RAB"/>
    <property type="match status" value="1"/>
</dbReference>
<sequence length="211" mass="24323">MEQNYIKLVIVGESGVGKTQILNSYCFGLSPQASTGDFTIGCDYVLKRVLFNGKFLKLQIWDVSGAERESPLMKIYLKGALGILFVFDGTNEMSRQQLVKWQNIVYQYVDEYNGRHIPFLIVQNKMDLVHNYDEQNSQQFLQQFCQTFGFFDGVQCSAYDNQGLKNVFETIVDEIIRRDLVDLQQKKNESKISKLQIEDKGLKLKQKSKCS</sequence>
<accession>A0A8S1KE79</accession>
<keyword evidence="5" id="KW-1185">Reference proteome</keyword>
<dbReference type="GO" id="GO:0005764">
    <property type="term" value="C:lysosome"/>
    <property type="evidence" value="ECO:0007669"/>
    <property type="project" value="TreeGrafter"/>
</dbReference>
<dbReference type="GO" id="GO:0003924">
    <property type="term" value="F:GTPase activity"/>
    <property type="evidence" value="ECO:0007669"/>
    <property type="project" value="InterPro"/>
</dbReference>
<evidence type="ECO:0000256" key="2">
    <source>
        <dbReference type="ARBA" id="ARBA00022741"/>
    </source>
</evidence>